<keyword evidence="3" id="KW-1185">Reference proteome</keyword>
<feature type="transmembrane region" description="Helical" evidence="1">
    <location>
        <begin position="12"/>
        <end position="32"/>
    </location>
</feature>
<dbReference type="GO" id="GO:0005886">
    <property type="term" value="C:plasma membrane"/>
    <property type="evidence" value="ECO:0007669"/>
    <property type="project" value="TreeGrafter"/>
</dbReference>
<dbReference type="OrthoDB" id="9792424at2"/>
<name>A0A1M4V908_9GAMM</name>
<sequence>MLKDLHLSTITAGLVAVLVSYSGPLAIFFQAANSANISPEMMTSWVFAISIGAAISGIALSIYFRVPIITAWSAPGTALLVTLFPNLSLNEAIGAYITAAIIIFFIGISGWFDKVIHWIPKSVAAAMMAGILFNFGISAFQSFNSIPILTVSMLIGFVVFKAISKTYYLMLLVALGSFLSITVLHADFSHFTWQLASPIWISPQWSWSSTLSLALPLVIVSLTGQFLPGFTILKTFNYQVPTRPVISVLGLVSIPIAFFGGITTVIAAITAPICTSPDAHPDPNKRYIAGIFNGVFYLIGGIFAGSIVLFFTTFPAQMIAIIAGLALLGAIFNSLTLALEDKSNIDAAAITFMTTASGIQLFGIGSAFWGVVLGTGAYGLLIGLRKFKKNQ</sequence>
<dbReference type="InterPro" id="IPR004711">
    <property type="entry name" value="Benzoate_Transporter"/>
</dbReference>
<dbReference type="STRING" id="1122206.SAMN02745753_00592"/>
<organism evidence="2 3">
    <name type="scientific">Marinomonas polaris DSM 16579</name>
    <dbReference type="NCBI Taxonomy" id="1122206"/>
    <lineage>
        <taxon>Bacteria</taxon>
        <taxon>Pseudomonadati</taxon>
        <taxon>Pseudomonadota</taxon>
        <taxon>Gammaproteobacteria</taxon>
        <taxon>Oceanospirillales</taxon>
        <taxon>Oceanospirillaceae</taxon>
        <taxon>Marinomonas</taxon>
    </lineage>
</organism>
<feature type="transmembrane region" description="Helical" evidence="1">
    <location>
        <begin position="93"/>
        <end position="112"/>
    </location>
</feature>
<dbReference type="NCBIfam" id="TIGR00843">
    <property type="entry name" value="benE"/>
    <property type="match status" value="1"/>
</dbReference>
<feature type="transmembrane region" description="Helical" evidence="1">
    <location>
        <begin position="245"/>
        <end position="271"/>
    </location>
</feature>
<feature type="transmembrane region" description="Helical" evidence="1">
    <location>
        <begin position="318"/>
        <end position="339"/>
    </location>
</feature>
<keyword evidence="1" id="KW-0812">Transmembrane</keyword>
<feature type="transmembrane region" description="Helical" evidence="1">
    <location>
        <begin position="167"/>
        <end position="186"/>
    </location>
</feature>
<proteinExistence type="predicted"/>
<dbReference type="RefSeq" id="WP_072838234.1">
    <property type="nucleotide sequence ID" value="NZ_FQVF01000003.1"/>
</dbReference>
<feature type="transmembrane region" description="Helical" evidence="1">
    <location>
        <begin position="291"/>
        <end position="311"/>
    </location>
</feature>
<reference evidence="3" key="1">
    <citation type="submission" date="2016-11" db="EMBL/GenBank/DDBJ databases">
        <authorList>
            <person name="Varghese N."/>
            <person name="Submissions S."/>
        </authorList>
    </citation>
    <scope>NUCLEOTIDE SEQUENCE [LARGE SCALE GENOMIC DNA]</scope>
    <source>
        <strain evidence="3">DSM 16579</strain>
    </source>
</reference>
<accession>A0A1M4V908</accession>
<dbReference type="Pfam" id="PF03594">
    <property type="entry name" value="BenE"/>
    <property type="match status" value="1"/>
</dbReference>
<dbReference type="PANTHER" id="PTHR30199">
    <property type="entry name" value="MFS FAMILY TRANSPORTER, PREDICTED SUBSTRATE BENZOATE"/>
    <property type="match status" value="1"/>
</dbReference>
<gene>
    <name evidence="2" type="ORF">SAMN02745753_00592</name>
</gene>
<feature type="transmembrane region" description="Helical" evidence="1">
    <location>
        <begin position="44"/>
        <end position="64"/>
    </location>
</feature>
<feature type="transmembrane region" description="Helical" evidence="1">
    <location>
        <begin position="206"/>
        <end position="233"/>
    </location>
</feature>
<keyword evidence="1" id="KW-0472">Membrane</keyword>
<dbReference type="GO" id="GO:0042925">
    <property type="term" value="F:benzoate transmembrane transporter activity"/>
    <property type="evidence" value="ECO:0007669"/>
    <property type="project" value="InterPro"/>
</dbReference>
<dbReference type="Proteomes" id="UP000184517">
    <property type="component" value="Unassembled WGS sequence"/>
</dbReference>
<dbReference type="EMBL" id="FQVF01000003">
    <property type="protein sequence ID" value="SHE65353.1"/>
    <property type="molecule type" value="Genomic_DNA"/>
</dbReference>
<evidence type="ECO:0000313" key="2">
    <source>
        <dbReference type="EMBL" id="SHE65353.1"/>
    </source>
</evidence>
<dbReference type="PANTHER" id="PTHR30199:SF0">
    <property type="entry name" value="INNER MEMBRANE PROTEIN YDCO"/>
    <property type="match status" value="1"/>
</dbReference>
<feature type="transmembrane region" description="Helical" evidence="1">
    <location>
        <begin position="119"/>
        <end position="137"/>
    </location>
</feature>
<feature type="transmembrane region" description="Helical" evidence="1">
    <location>
        <begin position="359"/>
        <end position="384"/>
    </location>
</feature>
<evidence type="ECO:0000313" key="3">
    <source>
        <dbReference type="Proteomes" id="UP000184517"/>
    </source>
</evidence>
<evidence type="ECO:0000256" key="1">
    <source>
        <dbReference type="SAM" id="Phobius"/>
    </source>
</evidence>
<keyword evidence="1" id="KW-1133">Transmembrane helix</keyword>
<dbReference type="AlphaFoldDB" id="A0A1M4V908"/>
<protein>
    <submittedName>
        <fullName evidence="2">Benzoate membrane transport protein</fullName>
    </submittedName>
</protein>
<feature type="transmembrane region" description="Helical" evidence="1">
    <location>
        <begin position="69"/>
        <end position="87"/>
    </location>
</feature>